<evidence type="ECO:0000313" key="1">
    <source>
        <dbReference type="EMBL" id="WBL80746.1"/>
    </source>
</evidence>
<name>A0ABY7MS22_9BRAD</name>
<reference evidence="1" key="1">
    <citation type="submission" date="2021-12" db="EMBL/GenBank/DDBJ databases">
        <title>Bradyrhizobium xenonodulans sp. nov.</title>
        <authorList>
            <person name="Claassens R."/>
            <person name="Venter S.N."/>
            <person name="Beukes C.W."/>
            <person name="Stepkowski T."/>
            <person name="Steenkamp E.T."/>
        </authorList>
    </citation>
    <scope>NUCLEOTIDE SEQUENCE</scope>
    <source>
        <strain evidence="1">14AB</strain>
    </source>
</reference>
<organism evidence="1 2">
    <name type="scientific">Bradyrhizobium xenonodulans</name>
    <dbReference type="NCBI Taxonomy" id="2736875"/>
    <lineage>
        <taxon>Bacteria</taxon>
        <taxon>Pseudomonadati</taxon>
        <taxon>Pseudomonadota</taxon>
        <taxon>Alphaproteobacteria</taxon>
        <taxon>Hyphomicrobiales</taxon>
        <taxon>Nitrobacteraceae</taxon>
        <taxon>Bradyrhizobium</taxon>
    </lineage>
</organism>
<sequence>MKVKKPPPCVGTGMPVEGTFSQLRGSFNERYFFDTLQRGRDDAISSSHIVRIRMS</sequence>
<dbReference type="EMBL" id="CP089391">
    <property type="protein sequence ID" value="WBL80746.1"/>
    <property type="molecule type" value="Genomic_DNA"/>
</dbReference>
<evidence type="ECO:0000313" key="2">
    <source>
        <dbReference type="Proteomes" id="UP001179614"/>
    </source>
</evidence>
<keyword evidence="2" id="KW-1185">Reference proteome</keyword>
<accession>A0ABY7MS22</accession>
<dbReference type="RefSeq" id="WP_270168262.1">
    <property type="nucleotide sequence ID" value="NZ_CP089391.1"/>
</dbReference>
<evidence type="ECO:0008006" key="3">
    <source>
        <dbReference type="Google" id="ProtNLM"/>
    </source>
</evidence>
<proteinExistence type="predicted"/>
<gene>
    <name evidence="1" type="ORF">I3J27_10105</name>
</gene>
<dbReference type="Proteomes" id="UP001179614">
    <property type="component" value="Chromosome"/>
</dbReference>
<protein>
    <recommendedName>
        <fullName evidence="3">Transposase</fullName>
    </recommendedName>
</protein>